<reference evidence="1 2" key="1">
    <citation type="journal article" date="2022" name="bioRxiv">
        <title>The genome of the oomycete Peronosclerospora sorghi, a cosmopolitan pathogen of maize and sorghum, is inflated with dispersed pseudogenes.</title>
        <authorList>
            <person name="Fletcher K."/>
            <person name="Martin F."/>
            <person name="Isakeit T."/>
            <person name="Cavanaugh K."/>
            <person name="Magill C."/>
            <person name="Michelmore R."/>
        </authorList>
    </citation>
    <scope>NUCLEOTIDE SEQUENCE [LARGE SCALE GENOMIC DNA]</scope>
    <source>
        <strain evidence="1">P6</strain>
    </source>
</reference>
<gene>
    <name evidence="1" type="ORF">PsorP6_017052</name>
</gene>
<protein>
    <submittedName>
        <fullName evidence="1">Uncharacterized protein</fullName>
    </submittedName>
</protein>
<sequence>MCVIHSTMRALSRLLVVAACLLVVCHFPSVLAQGRDPAVPPPSNAWPSLKLHVTMKRKRSTLHGVSSYTIDATPVVSRNGTRVMFNTRATFAQGDARVTYALWHGAAYEITTDARGRERVRCMSPHLLPWNAFVPALNDATRIPRASIGTKPIECPRGHLFTTRVVGTKYVLCVSDTGFTAISSDVDVVVAYVPERIKMHKPARAQACDPVTKPIELTPLARALVTGRELPPSTSRLLSAAFEAETMVDGLATTECQCPSQPRPCIFFHGLGNANEFDDLQNTPKLTERERIGDMHGHAPCCSKIKYSILNTQDRGWNDETLQEKYCDHMLRMSETSDADDKIVRDTIVVTHSMAGLAMAGALANKKCSFASSTSWVANSSPMTGSMGCDYLEDICSTNIINKAAAMVGRCPISISRKSTIYQTGKYSNGTMYEAYKAAQEAYRDNVAAAICSDTYVGLFSKYQAPAIIGGTILPHKSSENDGLTFEAYLQR</sequence>
<proteinExistence type="predicted"/>
<evidence type="ECO:0000313" key="2">
    <source>
        <dbReference type="Proteomes" id="UP001163321"/>
    </source>
</evidence>
<keyword evidence="2" id="KW-1185">Reference proteome</keyword>
<accession>A0ACC0WDZ5</accession>
<dbReference type="EMBL" id="CM047581">
    <property type="protein sequence ID" value="KAI9916158.1"/>
    <property type="molecule type" value="Genomic_DNA"/>
</dbReference>
<comment type="caution">
    <text evidence="1">The sequence shown here is derived from an EMBL/GenBank/DDBJ whole genome shotgun (WGS) entry which is preliminary data.</text>
</comment>
<name>A0ACC0WDZ5_9STRA</name>
<dbReference type="Proteomes" id="UP001163321">
    <property type="component" value="Chromosome 2"/>
</dbReference>
<evidence type="ECO:0000313" key="1">
    <source>
        <dbReference type="EMBL" id="KAI9916158.1"/>
    </source>
</evidence>
<organism evidence="1 2">
    <name type="scientific">Peronosclerospora sorghi</name>
    <dbReference type="NCBI Taxonomy" id="230839"/>
    <lineage>
        <taxon>Eukaryota</taxon>
        <taxon>Sar</taxon>
        <taxon>Stramenopiles</taxon>
        <taxon>Oomycota</taxon>
        <taxon>Peronosporomycetes</taxon>
        <taxon>Peronosporales</taxon>
        <taxon>Peronosporaceae</taxon>
        <taxon>Peronosclerospora</taxon>
    </lineage>
</organism>